<keyword evidence="7" id="KW-0288">FMN</keyword>
<dbReference type="PROSITE" id="PS50113">
    <property type="entry name" value="PAC"/>
    <property type="match status" value="1"/>
</dbReference>
<keyword evidence="14" id="KW-0843">Virulence</keyword>
<feature type="domain" description="PAC" evidence="17">
    <location>
        <begin position="103"/>
        <end position="155"/>
    </location>
</feature>
<dbReference type="InterPro" id="IPR036890">
    <property type="entry name" value="HATPase_C_sf"/>
</dbReference>
<keyword evidence="4" id="KW-0597">Phosphoprotein</keyword>
<evidence type="ECO:0000259" key="16">
    <source>
        <dbReference type="PROSITE" id="PS50112"/>
    </source>
</evidence>
<dbReference type="Pfam" id="PF07536">
    <property type="entry name" value="HWE_HK"/>
    <property type="match status" value="1"/>
</dbReference>
<gene>
    <name evidence="18" type="ORF">CV103_07760</name>
</gene>
<evidence type="ECO:0000256" key="2">
    <source>
        <dbReference type="ARBA" id="ARBA00012438"/>
    </source>
</evidence>
<evidence type="ECO:0000256" key="3">
    <source>
        <dbReference type="ARBA" id="ARBA00022543"/>
    </source>
</evidence>
<keyword evidence="8" id="KW-0808">Transferase</keyword>
<dbReference type="PANTHER" id="PTHR41523">
    <property type="entry name" value="TWO-COMPONENT SYSTEM SENSOR PROTEIN"/>
    <property type="match status" value="1"/>
</dbReference>
<dbReference type="GO" id="GO:0009881">
    <property type="term" value="F:photoreceptor activity"/>
    <property type="evidence" value="ECO:0007669"/>
    <property type="project" value="UniProtKB-KW"/>
</dbReference>
<dbReference type="SMART" id="SM00091">
    <property type="entry name" value="PAS"/>
    <property type="match status" value="2"/>
</dbReference>
<dbReference type="PROSITE" id="PS50112">
    <property type="entry name" value="PAS"/>
    <property type="match status" value="1"/>
</dbReference>
<dbReference type="EMBL" id="PHHF01000033">
    <property type="protein sequence ID" value="PTD24419.1"/>
    <property type="molecule type" value="Genomic_DNA"/>
</dbReference>
<dbReference type="SMART" id="SM00911">
    <property type="entry name" value="HWE_HK"/>
    <property type="match status" value="1"/>
</dbReference>
<dbReference type="InterPro" id="IPR000014">
    <property type="entry name" value="PAS"/>
</dbReference>
<evidence type="ECO:0000256" key="1">
    <source>
        <dbReference type="ARBA" id="ARBA00000085"/>
    </source>
</evidence>
<dbReference type="Proteomes" id="UP000241206">
    <property type="component" value="Unassembled WGS sequence"/>
</dbReference>
<dbReference type="SMART" id="SM00086">
    <property type="entry name" value="PAC"/>
    <property type="match status" value="1"/>
</dbReference>
<keyword evidence="10" id="KW-0547">Nucleotide-binding</keyword>
<keyword evidence="9" id="KW-0677">Repeat</keyword>
<evidence type="ECO:0000313" key="18">
    <source>
        <dbReference type="EMBL" id="PTD24419.1"/>
    </source>
</evidence>
<name>A0A2T4I4P8_9SPHN</name>
<dbReference type="InterPro" id="IPR001610">
    <property type="entry name" value="PAC"/>
</dbReference>
<dbReference type="CDD" id="cd00130">
    <property type="entry name" value="PAS"/>
    <property type="match status" value="1"/>
</dbReference>
<dbReference type="EC" id="2.7.13.3" evidence="2"/>
<evidence type="ECO:0000256" key="15">
    <source>
        <dbReference type="ARBA" id="ARBA00023170"/>
    </source>
</evidence>
<dbReference type="GO" id="GO:0006355">
    <property type="term" value="P:regulation of DNA-templated transcription"/>
    <property type="evidence" value="ECO:0007669"/>
    <property type="project" value="InterPro"/>
</dbReference>
<comment type="caution">
    <text evidence="18">The sequence shown here is derived from an EMBL/GenBank/DDBJ whole genome shotgun (WGS) entry which is preliminary data.</text>
</comment>
<keyword evidence="12" id="KW-0067">ATP-binding</keyword>
<evidence type="ECO:0000256" key="6">
    <source>
        <dbReference type="ARBA" id="ARBA00022630"/>
    </source>
</evidence>
<keyword evidence="13" id="KW-0157">Chromophore</keyword>
<dbReference type="Pfam" id="PF00989">
    <property type="entry name" value="PAS"/>
    <property type="match status" value="1"/>
</dbReference>
<dbReference type="GO" id="GO:0005524">
    <property type="term" value="F:ATP binding"/>
    <property type="evidence" value="ECO:0007669"/>
    <property type="project" value="UniProtKB-KW"/>
</dbReference>
<evidence type="ECO:0000259" key="17">
    <source>
        <dbReference type="PROSITE" id="PS50113"/>
    </source>
</evidence>
<evidence type="ECO:0000256" key="4">
    <source>
        <dbReference type="ARBA" id="ARBA00022553"/>
    </source>
</evidence>
<evidence type="ECO:0000256" key="12">
    <source>
        <dbReference type="ARBA" id="ARBA00022840"/>
    </source>
</evidence>
<evidence type="ECO:0000313" key="19">
    <source>
        <dbReference type="Proteomes" id="UP000241206"/>
    </source>
</evidence>
<keyword evidence="6" id="KW-0285">Flavoprotein</keyword>
<proteinExistence type="predicted"/>
<dbReference type="NCBIfam" id="TIGR00229">
    <property type="entry name" value="sensory_box"/>
    <property type="match status" value="1"/>
</dbReference>
<dbReference type="InterPro" id="IPR011102">
    <property type="entry name" value="Sig_transdc_His_kinase_HWE"/>
</dbReference>
<feature type="domain" description="PAS" evidence="16">
    <location>
        <begin position="30"/>
        <end position="85"/>
    </location>
</feature>
<dbReference type="SUPFAM" id="SSF55785">
    <property type="entry name" value="PYP-like sensor domain (PAS domain)"/>
    <property type="match status" value="1"/>
</dbReference>
<dbReference type="SUPFAM" id="SSF55874">
    <property type="entry name" value="ATPase domain of HSP90 chaperone/DNA topoisomerase II/histidine kinase"/>
    <property type="match status" value="1"/>
</dbReference>
<dbReference type="Gene3D" id="3.30.565.10">
    <property type="entry name" value="Histidine kinase-like ATPase, C-terminal domain"/>
    <property type="match status" value="1"/>
</dbReference>
<evidence type="ECO:0000256" key="7">
    <source>
        <dbReference type="ARBA" id="ARBA00022643"/>
    </source>
</evidence>
<evidence type="ECO:0000256" key="13">
    <source>
        <dbReference type="ARBA" id="ARBA00022991"/>
    </source>
</evidence>
<protein>
    <recommendedName>
        <fullName evidence="2">histidine kinase</fullName>
        <ecNumber evidence="2">2.7.13.3</ecNumber>
    </recommendedName>
</protein>
<evidence type="ECO:0000256" key="9">
    <source>
        <dbReference type="ARBA" id="ARBA00022737"/>
    </source>
</evidence>
<dbReference type="Gene3D" id="3.30.450.20">
    <property type="entry name" value="PAS domain"/>
    <property type="match status" value="1"/>
</dbReference>
<dbReference type="InterPro" id="IPR035965">
    <property type="entry name" value="PAS-like_dom_sf"/>
</dbReference>
<evidence type="ECO:0000256" key="8">
    <source>
        <dbReference type="ARBA" id="ARBA00022679"/>
    </source>
</evidence>
<dbReference type="AlphaFoldDB" id="A0A2T4I4P8"/>
<evidence type="ECO:0000256" key="11">
    <source>
        <dbReference type="ARBA" id="ARBA00022777"/>
    </source>
</evidence>
<keyword evidence="15" id="KW-0675">Receptor</keyword>
<dbReference type="RefSeq" id="WP_107394548.1">
    <property type="nucleotide sequence ID" value="NZ_PHHF01000033.1"/>
</dbReference>
<evidence type="ECO:0000256" key="5">
    <source>
        <dbReference type="ARBA" id="ARBA00022606"/>
    </source>
</evidence>
<dbReference type="InterPro" id="IPR000700">
    <property type="entry name" value="PAS-assoc_C"/>
</dbReference>
<reference evidence="18 19" key="1">
    <citation type="submission" date="2017-11" db="EMBL/GenBank/DDBJ databases">
        <title>Sphingomonas oleivorans sp. nov., isolated from oil-contaminated soil.</title>
        <authorList>
            <person name="Wang L."/>
            <person name="Chen L."/>
        </authorList>
    </citation>
    <scope>NUCLEOTIDE SEQUENCE [LARGE SCALE GENOMIC DNA]</scope>
    <source>
        <strain evidence="18 19">K101</strain>
    </source>
</reference>
<dbReference type="InterPro" id="IPR013767">
    <property type="entry name" value="PAS_fold"/>
</dbReference>
<evidence type="ECO:0000256" key="10">
    <source>
        <dbReference type="ARBA" id="ARBA00022741"/>
    </source>
</evidence>
<sequence length="346" mass="37591">MMGSDSRAIRLVTASDAAARTDNQSPDADATAWLGAIIDSSFDAILSKTLDGLITSWNGGAEKLFGYTRAEAIGQPITMLIPEDRLHEEIDIIARLRRGERIDRLETVRLAKGGIPVEIEVTISPVRDAQGRIIGASKIAHDISERRRQAEAQQMILREMHHRIKNLLTIVQGLVSVSRRSASTVDAFADDLGDRLAALGAVHRLILTEPGLETDESAALDAVLHAVLHPYLEGGRITIEAPPVDIGRHALTSMGLLLHELATNAVKYGGLSNARGTLDIKAELDGDDLLLMWREHGGQKPSEERHGFGTDLMAAALKGLGGTMERTWLADSLELALRLPRDRLGR</sequence>
<organism evidence="18 19">
    <name type="scientific">Edaphosphingomonas fennica</name>
    <dbReference type="NCBI Taxonomy" id="114404"/>
    <lineage>
        <taxon>Bacteria</taxon>
        <taxon>Pseudomonadati</taxon>
        <taxon>Pseudomonadota</taxon>
        <taxon>Alphaproteobacteria</taxon>
        <taxon>Sphingomonadales</taxon>
        <taxon>Rhizorhabdaceae</taxon>
        <taxon>Edaphosphingomonas</taxon>
    </lineage>
</organism>
<dbReference type="GO" id="GO:0004673">
    <property type="term" value="F:protein histidine kinase activity"/>
    <property type="evidence" value="ECO:0007669"/>
    <property type="project" value="UniProtKB-EC"/>
</dbReference>
<comment type="catalytic activity">
    <reaction evidence="1">
        <text>ATP + protein L-histidine = ADP + protein N-phospho-L-histidine.</text>
        <dbReference type="EC" id="2.7.13.3"/>
    </reaction>
</comment>
<dbReference type="PANTHER" id="PTHR41523:SF8">
    <property type="entry name" value="ETHYLENE RESPONSE SENSOR PROTEIN"/>
    <property type="match status" value="1"/>
</dbReference>
<accession>A0A2T4I4P8</accession>
<keyword evidence="3" id="KW-0600">Photoreceptor protein</keyword>
<keyword evidence="5" id="KW-0716">Sensory transduction</keyword>
<keyword evidence="19" id="KW-1185">Reference proteome</keyword>
<keyword evidence="11 18" id="KW-0418">Kinase</keyword>
<evidence type="ECO:0000256" key="14">
    <source>
        <dbReference type="ARBA" id="ARBA00023026"/>
    </source>
</evidence>